<keyword evidence="7" id="KW-1133">Transmembrane helix</keyword>
<organism evidence="11 12">
    <name type="scientific">Symbiochloris irregularis</name>
    <dbReference type="NCBI Taxonomy" id="706552"/>
    <lineage>
        <taxon>Eukaryota</taxon>
        <taxon>Viridiplantae</taxon>
        <taxon>Chlorophyta</taxon>
        <taxon>core chlorophytes</taxon>
        <taxon>Trebouxiophyceae</taxon>
        <taxon>Trebouxiales</taxon>
        <taxon>Trebouxiaceae</taxon>
        <taxon>Symbiochloris</taxon>
    </lineage>
</organism>
<dbReference type="EMBL" id="JALJOQ010000095">
    <property type="protein sequence ID" value="KAK9798888.1"/>
    <property type="molecule type" value="Genomic_DNA"/>
</dbReference>
<evidence type="ECO:0000313" key="12">
    <source>
        <dbReference type="Proteomes" id="UP001465755"/>
    </source>
</evidence>
<accession>A0AAW1NTP2</accession>
<evidence type="ECO:0000256" key="10">
    <source>
        <dbReference type="ARBA" id="ARBA00037847"/>
    </source>
</evidence>
<evidence type="ECO:0000256" key="1">
    <source>
        <dbReference type="ARBA" id="ARBA00004394"/>
    </source>
</evidence>
<dbReference type="Proteomes" id="UP001465755">
    <property type="component" value="Unassembled WGS sequence"/>
</dbReference>
<evidence type="ECO:0000256" key="5">
    <source>
        <dbReference type="ARBA" id="ARBA00022692"/>
    </source>
</evidence>
<comment type="subcellular location">
    <subcellularLocation>
        <location evidence="10">Endomembrane system</location>
        <topology evidence="10">Single-pass membrane protein</topology>
    </subcellularLocation>
    <subcellularLocation>
        <location evidence="1">Golgi apparatus membrane</location>
    </subcellularLocation>
    <subcellularLocation>
        <location evidence="2">Membrane</location>
        <topology evidence="2">Single-pass type II membrane protein</topology>
    </subcellularLocation>
</comment>
<dbReference type="GO" id="GO:0000026">
    <property type="term" value="F:alpha-1,2-mannosyltransferase activity"/>
    <property type="evidence" value="ECO:0007669"/>
    <property type="project" value="TreeGrafter"/>
</dbReference>
<evidence type="ECO:0000256" key="3">
    <source>
        <dbReference type="ARBA" id="ARBA00009105"/>
    </source>
</evidence>
<dbReference type="AlphaFoldDB" id="A0AAW1NTP2"/>
<dbReference type="GO" id="GO:0046354">
    <property type="term" value="P:mannan biosynthetic process"/>
    <property type="evidence" value="ECO:0007669"/>
    <property type="project" value="TreeGrafter"/>
</dbReference>
<dbReference type="InterPro" id="IPR022751">
    <property type="entry name" value="Alpha_mannosyltransferase"/>
</dbReference>
<dbReference type="PANTHER" id="PTHR31646">
    <property type="entry name" value="ALPHA-1,2-MANNOSYLTRANSFERASE MNN2"/>
    <property type="match status" value="1"/>
</dbReference>
<dbReference type="InterPro" id="IPR029044">
    <property type="entry name" value="Nucleotide-diphossugar_trans"/>
</dbReference>
<evidence type="ECO:0008006" key="13">
    <source>
        <dbReference type="Google" id="ProtNLM"/>
    </source>
</evidence>
<gene>
    <name evidence="11" type="ORF">WJX73_001325</name>
</gene>
<evidence type="ECO:0000256" key="7">
    <source>
        <dbReference type="ARBA" id="ARBA00022989"/>
    </source>
</evidence>
<evidence type="ECO:0000313" key="11">
    <source>
        <dbReference type="EMBL" id="KAK9798888.1"/>
    </source>
</evidence>
<dbReference type="Gene3D" id="3.90.550.10">
    <property type="entry name" value="Spore Coat Polysaccharide Biosynthesis Protein SpsA, Chain A"/>
    <property type="match status" value="1"/>
</dbReference>
<dbReference type="GO" id="GO:0000139">
    <property type="term" value="C:Golgi membrane"/>
    <property type="evidence" value="ECO:0007669"/>
    <property type="project" value="UniProtKB-SubCell"/>
</dbReference>
<proteinExistence type="inferred from homology"/>
<keyword evidence="8" id="KW-0333">Golgi apparatus</keyword>
<dbReference type="PANTHER" id="PTHR31646:SF1">
    <property type="entry name" value="ALPHA-1,2-MANNOSYLTRANSFERASE MNN2"/>
    <property type="match status" value="1"/>
</dbReference>
<keyword evidence="9" id="KW-0472">Membrane</keyword>
<sequence>MHYHNSQPRYKSGKALFSVTDSRIRCVAWRQTGICSPFGPRDPLRDRLCQAKISSGSGYCQCSGGLTVKRVACGFRGSFTCEQECDQLNNNMEGALQLPRNITCPSTGLPARHVAAHLQGKVHGSKRRLISNNEKQRQLISEDAEAAEGLWRKIQVALVTAGHNRVVLPERRTGARDWVKEGLRMPKRDTDRAQQQWQLFMATAPSYPEGMFRGKGITILAGGGQYMVPAWVNIHMLRRTGCMLPVEMFFPAPEYPTVEMEAALAALGVKCRALPSLTPGDAYGMETVTYVAGHRIEAHLAGFKMKIGALLLSSFKEVIFLDSDNVAVADPTSLLQSEEFRETGVLLWPDYWKSTAAPDLATILNVTSLPPGSFESGQMLFDKQRTWDALLLAAFFNMESDLYYELFSGWMGKGDKESFAHALSATDTPYHLVPTPVGSVGLIGLACGEGRKCKHRYKGNTMTQHDMHGNMMFLHTNLSPKWSLQLPGDFSMYSRRWQAVEPGGLTFAEAYPELGDVEREIYTMLVDLCCAPFLQSYRKALSSEERMGANKMMPVGLAANSFHTINGGVDFYDAYKLGMRGSFEAFTPLPLHRKAGLRLKRFYQTLWALIRRGVRRKPRYFVLW</sequence>
<evidence type="ECO:0000256" key="9">
    <source>
        <dbReference type="ARBA" id="ARBA00023136"/>
    </source>
</evidence>
<keyword evidence="6" id="KW-0735">Signal-anchor</keyword>
<dbReference type="Pfam" id="PF11051">
    <property type="entry name" value="Mannosyl_trans3"/>
    <property type="match status" value="2"/>
</dbReference>
<comment type="caution">
    <text evidence="11">The sequence shown here is derived from an EMBL/GenBank/DDBJ whole genome shotgun (WGS) entry which is preliminary data.</text>
</comment>
<keyword evidence="4" id="KW-0808">Transferase</keyword>
<evidence type="ECO:0000256" key="6">
    <source>
        <dbReference type="ARBA" id="ARBA00022968"/>
    </source>
</evidence>
<dbReference type="SUPFAM" id="SSF53448">
    <property type="entry name" value="Nucleotide-diphospho-sugar transferases"/>
    <property type="match status" value="1"/>
</dbReference>
<protein>
    <recommendedName>
        <fullName evidence="13">Nucleotide-diphospho-sugar transferase</fullName>
    </recommendedName>
</protein>
<evidence type="ECO:0000256" key="2">
    <source>
        <dbReference type="ARBA" id="ARBA00004606"/>
    </source>
</evidence>
<evidence type="ECO:0000256" key="8">
    <source>
        <dbReference type="ARBA" id="ARBA00023034"/>
    </source>
</evidence>
<keyword evidence="5" id="KW-0812">Transmembrane</keyword>
<name>A0AAW1NTP2_9CHLO</name>
<reference evidence="11 12" key="1">
    <citation type="journal article" date="2024" name="Nat. Commun.">
        <title>Phylogenomics reveals the evolutionary origins of lichenization in chlorophyte algae.</title>
        <authorList>
            <person name="Puginier C."/>
            <person name="Libourel C."/>
            <person name="Otte J."/>
            <person name="Skaloud P."/>
            <person name="Haon M."/>
            <person name="Grisel S."/>
            <person name="Petersen M."/>
            <person name="Berrin J.G."/>
            <person name="Delaux P.M."/>
            <person name="Dal Grande F."/>
            <person name="Keller J."/>
        </authorList>
    </citation>
    <scope>NUCLEOTIDE SEQUENCE [LARGE SCALE GENOMIC DNA]</scope>
    <source>
        <strain evidence="11 12">SAG 2036</strain>
    </source>
</reference>
<comment type="similarity">
    <text evidence="3">Belongs to the MNN1/MNT family.</text>
</comment>
<evidence type="ECO:0000256" key="4">
    <source>
        <dbReference type="ARBA" id="ARBA00022679"/>
    </source>
</evidence>
<keyword evidence="12" id="KW-1185">Reference proteome</keyword>